<dbReference type="NCBIfam" id="TIGR03986">
    <property type="entry name" value="TIGR03986 family CRISPR-associated RAMP protein"/>
    <property type="match status" value="1"/>
</dbReference>
<feature type="coiled-coil region" evidence="2">
    <location>
        <begin position="555"/>
        <end position="590"/>
    </location>
</feature>
<evidence type="ECO:0000313" key="4">
    <source>
        <dbReference type="EMBL" id="MBK9984684.1"/>
    </source>
</evidence>
<name>A0A9D7XPN2_9BACT</name>
<dbReference type="EMBL" id="JADKGY010000031">
    <property type="protein sequence ID" value="MBK9984684.1"/>
    <property type="molecule type" value="Genomic_DNA"/>
</dbReference>
<dbReference type="GO" id="GO:0051607">
    <property type="term" value="P:defense response to virus"/>
    <property type="evidence" value="ECO:0007669"/>
    <property type="project" value="UniProtKB-KW"/>
</dbReference>
<dbReference type="Pfam" id="PF03787">
    <property type="entry name" value="RAMPs"/>
    <property type="match status" value="1"/>
</dbReference>
<keyword evidence="1" id="KW-0051">Antiviral defense</keyword>
<dbReference type="InterPro" id="IPR023825">
    <property type="entry name" value="CRISPR-assoc_RAMP_BGP1436"/>
</dbReference>
<organism evidence="4 5">
    <name type="scientific">Candidatus Opimibacter skivensis</name>
    <dbReference type="NCBI Taxonomy" id="2982028"/>
    <lineage>
        <taxon>Bacteria</taxon>
        <taxon>Pseudomonadati</taxon>
        <taxon>Bacteroidota</taxon>
        <taxon>Saprospiria</taxon>
        <taxon>Saprospirales</taxon>
        <taxon>Saprospiraceae</taxon>
        <taxon>Candidatus Opimibacter</taxon>
    </lineage>
</organism>
<dbReference type="InterPro" id="IPR005537">
    <property type="entry name" value="RAMP_III_fam"/>
</dbReference>
<gene>
    <name evidence="4" type="ORF">IPP15_20360</name>
</gene>
<evidence type="ECO:0000259" key="3">
    <source>
        <dbReference type="Pfam" id="PF03787"/>
    </source>
</evidence>
<comment type="caution">
    <text evidence="4">The sequence shown here is derived from an EMBL/GenBank/DDBJ whole genome shotgun (WGS) entry which is preliminary data.</text>
</comment>
<reference evidence="4 5" key="1">
    <citation type="submission" date="2020-10" db="EMBL/GenBank/DDBJ databases">
        <title>Connecting structure to function with the recovery of over 1000 high-quality activated sludge metagenome-assembled genomes encoding full-length rRNA genes using long-read sequencing.</title>
        <authorList>
            <person name="Singleton C.M."/>
            <person name="Petriglieri F."/>
            <person name="Kristensen J.M."/>
            <person name="Kirkegaard R.H."/>
            <person name="Michaelsen T.Y."/>
            <person name="Andersen M.H."/>
            <person name="Karst S.M."/>
            <person name="Dueholm M.S."/>
            <person name="Nielsen P.H."/>
            <person name="Albertsen M."/>
        </authorList>
    </citation>
    <scope>NUCLEOTIDE SEQUENCE [LARGE SCALE GENOMIC DNA]</scope>
    <source>
        <strain evidence="4">Ribe_18-Q3-R11-54_MAXAC.273</strain>
    </source>
</reference>
<keyword evidence="2" id="KW-0175">Coiled coil</keyword>
<proteinExistence type="predicted"/>
<evidence type="ECO:0000256" key="2">
    <source>
        <dbReference type="SAM" id="Coils"/>
    </source>
</evidence>
<evidence type="ECO:0000256" key="1">
    <source>
        <dbReference type="ARBA" id="ARBA00023118"/>
    </source>
</evidence>
<protein>
    <submittedName>
        <fullName evidence="4">TIGR03986 family CRISPR-associated RAMP protein</fullName>
    </submittedName>
</protein>
<dbReference type="Proteomes" id="UP000808337">
    <property type="component" value="Unassembled WGS sequence"/>
</dbReference>
<feature type="domain" description="CRISPR type III-associated protein" evidence="3">
    <location>
        <begin position="42"/>
        <end position="444"/>
    </location>
</feature>
<evidence type="ECO:0000313" key="5">
    <source>
        <dbReference type="Proteomes" id="UP000808337"/>
    </source>
</evidence>
<dbReference type="AlphaFoldDB" id="A0A9D7XPN2"/>
<sequence>MSIFAPYNFVPLNDKVWFPNWDKFVSHDVPFKNGISGKINFTLHAHTPIFVRGSVVDKEVVGGNEYEVYGHIKNNKGRYIIPSTSFRGVVRNVHEILSYSKLVTNSKRRLSVRDVRLREYSTVVSRNDIDTKVSYGWLTFENNEYYIREVEANRIDDNPVSAGFVPVETGSSIAQGGIQPIRHRFEFKPFNRSTTPSSIVTEAEMERFRVANTYASGKTFKNYDDIQVDLKSSREHAVFIINHNNKRYLGLCKYMRIAYERCIEEMLTEDHKNVRPDLTELIFGYVQKPSVQNENKSDALKSRIRFSNSVCLDENIELDQVTTVLGSPNPGYYPTYIEQRSGQALVSYNKGQIRGFKRYPVHKIFDRNKMNHYVQNLDMGEIGEDVKVRFIPLKEGIKFKGTLRFENLHPIEFGSLLSSLTFHGYEELYHNIGMAKPLGYGKVRVELDYTNSIINRRKENHRIELNRNIVDEYLTLFEKALIESRVTANITEDSRWKELFTMSSDQSNEAPDAQLRYMSIAEHSAAKREPVKYLKKYSQLSGIKPFQTVSGLEKKKKDEIQNKKIEEELKRQLEAEAKKQTDDQEKADRIGKLEEIRKKEHEKADTYKKSVNELGVGSLISVNWKDLEIEMGKWCRALHDNGAILRNIKKDKKFIPIGLRDDFIKKLKQIIDNSSLNSKDWKNIESSLRSWTDPETASQWVELLKQK</sequence>
<accession>A0A9D7XPN2</accession>